<keyword evidence="2" id="KW-1185">Reference proteome</keyword>
<name>A0ACC1NFC1_9PEZI</name>
<comment type="caution">
    <text evidence="1">The sequence shown here is derived from an EMBL/GenBank/DDBJ whole genome shotgun (WGS) entry which is preliminary data.</text>
</comment>
<gene>
    <name evidence="1" type="ORF">NUW58_g7794</name>
</gene>
<sequence length="525" mass="57705">MMPNHFPFWSPGQVPPGLMHEPRQDYGEWRPPTNAVPPSKRPAAGEDDDDIQFISEKPVKRHRASEKQPAISTTQQSIVPFAADTTVPNPSPTTTQLPGNGPKDTDRRLSTGMVGLPSDMHAMELACAVRGVSMPVLENFVFDQPFRQPRPPSSPELSPKQLPSTVTPAMLRASGPGEVSNSLTVCSSSGHTSYHAKKPAMAPEATETTLHTNKRPTPVAPINSNSHAALISSDYSTNPPGDNMRPSENHHHHNGATLPQKHPCRTCSRLRHQAQLSRVQGLPMVTTAIPHQFIPQLHHHPSYAQHVYSRIMAMPTGKLHQYGPNFAPVMMPVNGSHFVPLSSHPQPQPLPQQAAPLQQKEADKDKQPILERPKKPQSPQASQLKAIATRSVTATSPVKPPASLIQPTYRKPSPNLIVDVAETCQEKFPFEEVAKRHNVPVDKVFDVFAAIIQVPLLRCPTDRRRPGKLATMRIKEYNKAKDDILDSRADKPEGGRPGAMVNSTEIAQKLGHVGFPEGFTLRERP</sequence>
<proteinExistence type="predicted"/>
<dbReference type="EMBL" id="JAPDGR010002130">
    <property type="protein sequence ID" value="KAJ2977498.1"/>
    <property type="molecule type" value="Genomic_DNA"/>
</dbReference>
<evidence type="ECO:0000313" key="1">
    <source>
        <dbReference type="EMBL" id="KAJ2977498.1"/>
    </source>
</evidence>
<evidence type="ECO:0000313" key="2">
    <source>
        <dbReference type="Proteomes" id="UP001143856"/>
    </source>
</evidence>
<protein>
    <submittedName>
        <fullName evidence="1">Uncharacterized protein</fullName>
    </submittedName>
</protein>
<reference evidence="1" key="1">
    <citation type="submission" date="2022-10" db="EMBL/GenBank/DDBJ databases">
        <title>Genome Sequence of Xylaria curta.</title>
        <authorList>
            <person name="Buettner E."/>
        </authorList>
    </citation>
    <scope>NUCLEOTIDE SEQUENCE</scope>
    <source>
        <strain evidence="1">Babe10</strain>
    </source>
</reference>
<organism evidence="1 2">
    <name type="scientific">Xylaria curta</name>
    <dbReference type="NCBI Taxonomy" id="42375"/>
    <lineage>
        <taxon>Eukaryota</taxon>
        <taxon>Fungi</taxon>
        <taxon>Dikarya</taxon>
        <taxon>Ascomycota</taxon>
        <taxon>Pezizomycotina</taxon>
        <taxon>Sordariomycetes</taxon>
        <taxon>Xylariomycetidae</taxon>
        <taxon>Xylariales</taxon>
        <taxon>Xylariaceae</taxon>
        <taxon>Xylaria</taxon>
    </lineage>
</organism>
<dbReference type="Proteomes" id="UP001143856">
    <property type="component" value="Unassembled WGS sequence"/>
</dbReference>
<accession>A0ACC1NFC1</accession>